<reference evidence="2" key="1">
    <citation type="journal article" date="2019" name="Int. J. Syst. Evol. Microbiol.">
        <title>The Global Catalogue of Microorganisms (GCM) 10K type strain sequencing project: providing services to taxonomists for standard genome sequencing and annotation.</title>
        <authorList>
            <consortium name="The Broad Institute Genomics Platform"/>
            <consortium name="The Broad Institute Genome Sequencing Center for Infectious Disease"/>
            <person name="Wu L."/>
            <person name="Ma J."/>
        </authorList>
    </citation>
    <scope>NUCLEOTIDE SEQUENCE [LARGE SCALE GENOMIC DNA]</scope>
    <source>
        <strain evidence="2">CGMCC 4.7645</strain>
    </source>
</reference>
<gene>
    <name evidence="1" type="ORF">ACFSXZ_20825</name>
</gene>
<evidence type="ECO:0000313" key="1">
    <source>
        <dbReference type="EMBL" id="MFD2418775.1"/>
    </source>
</evidence>
<dbReference type="Pfam" id="PF13830">
    <property type="entry name" value="DUF4192"/>
    <property type="match status" value="1"/>
</dbReference>
<dbReference type="RefSeq" id="WP_378266779.1">
    <property type="nucleotide sequence ID" value="NZ_JBHUKR010000009.1"/>
</dbReference>
<comment type="caution">
    <text evidence="1">The sequence shown here is derived from an EMBL/GenBank/DDBJ whole genome shotgun (WGS) entry which is preliminary data.</text>
</comment>
<keyword evidence="2" id="KW-1185">Reference proteome</keyword>
<sequence>MTSLSVPPDSGIVISVNDPAHLIAAVPHLLGFRPADSVVVIGFGGANGKRVDPLVRTGLPAPGDEGAVAAMLATVFARQPGRAVAVLVVGSDPGPPPDPGDVPHRRFVTTLAAAFEARGRPVESTLWTPEIRAGSPWRRYDEPECPGVLPDDSATPVAAAVVSKGFVTFDSREEMERQLDADDPAAVARRERLLRARAHDAPADVAEAFREVRSALGPVDRGEPDLPDERVLRLAVALSQPRVRDACLAVALPPGSERSLRAEALWLALTRKLPAPERAEPAVLLGFSAYVRGDGALARAVLDKAVAAMPGHRLARLLLACLDSAVPPARLHRLGLAEELSLAVAPV</sequence>
<dbReference type="InterPro" id="IPR025447">
    <property type="entry name" value="DUF4192"/>
</dbReference>
<dbReference type="EMBL" id="JBHUKR010000009">
    <property type="protein sequence ID" value="MFD2418775.1"/>
    <property type="molecule type" value="Genomic_DNA"/>
</dbReference>
<organism evidence="1 2">
    <name type="scientific">Amycolatopsis pigmentata</name>
    <dbReference type="NCBI Taxonomy" id="450801"/>
    <lineage>
        <taxon>Bacteria</taxon>
        <taxon>Bacillati</taxon>
        <taxon>Actinomycetota</taxon>
        <taxon>Actinomycetes</taxon>
        <taxon>Pseudonocardiales</taxon>
        <taxon>Pseudonocardiaceae</taxon>
        <taxon>Amycolatopsis</taxon>
    </lineage>
</organism>
<accession>A0ABW5FVY5</accession>
<protein>
    <submittedName>
        <fullName evidence="1">DUF4192 domain-containing protein</fullName>
    </submittedName>
</protein>
<dbReference type="Proteomes" id="UP001597417">
    <property type="component" value="Unassembled WGS sequence"/>
</dbReference>
<proteinExistence type="predicted"/>
<evidence type="ECO:0000313" key="2">
    <source>
        <dbReference type="Proteomes" id="UP001597417"/>
    </source>
</evidence>
<name>A0ABW5FVY5_9PSEU</name>